<dbReference type="PANTHER" id="PTHR43415:SF3">
    <property type="entry name" value="GNAT-FAMILY ACETYLTRANSFERASE"/>
    <property type="match status" value="1"/>
</dbReference>
<dbReference type="PROSITE" id="PS51186">
    <property type="entry name" value="GNAT"/>
    <property type="match status" value="1"/>
</dbReference>
<dbReference type="EMBL" id="MGJP01000049">
    <property type="protein sequence ID" value="OGN08948.1"/>
    <property type="molecule type" value="Genomic_DNA"/>
</dbReference>
<dbReference type="Gene3D" id="3.40.630.30">
    <property type="match status" value="1"/>
</dbReference>
<dbReference type="SUPFAM" id="SSF55729">
    <property type="entry name" value="Acyl-CoA N-acyltransferases (Nat)"/>
    <property type="match status" value="1"/>
</dbReference>
<dbReference type="InterPro" id="IPR000182">
    <property type="entry name" value="GNAT_dom"/>
</dbReference>
<reference evidence="2 3" key="1">
    <citation type="journal article" date="2016" name="Nat. Commun.">
        <title>Thousands of microbial genomes shed light on interconnected biogeochemical processes in an aquifer system.</title>
        <authorList>
            <person name="Anantharaman K."/>
            <person name="Brown C.T."/>
            <person name="Hug L.A."/>
            <person name="Sharon I."/>
            <person name="Castelle C.J."/>
            <person name="Probst A.J."/>
            <person name="Thomas B.C."/>
            <person name="Singh A."/>
            <person name="Wilkins M.J."/>
            <person name="Karaoz U."/>
            <person name="Brodie E.L."/>
            <person name="Williams K.H."/>
            <person name="Hubbard S.S."/>
            <person name="Banfield J.F."/>
        </authorList>
    </citation>
    <scope>NUCLEOTIDE SEQUENCE [LARGE SCALE GENOMIC DNA]</scope>
</reference>
<proteinExistence type="predicted"/>
<dbReference type="Pfam" id="PF13302">
    <property type="entry name" value="Acetyltransf_3"/>
    <property type="match status" value="1"/>
</dbReference>
<evidence type="ECO:0000313" key="2">
    <source>
        <dbReference type="EMBL" id="OGN08948.1"/>
    </source>
</evidence>
<comment type="caution">
    <text evidence="2">The sequence shown here is derived from an EMBL/GenBank/DDBJ whole genome shotgun (WGS) entry which is preliminary data.</text>
</comment>
<dbReference type="InterPro" id="IPR016181">
    <property type="entry name" value="Acyl_CoA_acyltransferase"/>
</dbReference>
<dbReference type="Proteomes" id="UP000177167">
    <property type="component" value="Unassembled WGS sequence"/>
</dbReference>
<dbReference type="AlphaFoldDB" id="A0A1F8F8K8"/>
<organism evidence="2 3">
    <name type="scientific">Candidatus Yanofskybacteria bacterium RIFCSPHIGHO2_02_FULL_41_11</name>
    <dbReference type="NCBI Taxonomy" id="1802675"/>
    <lineage>
        <taxon>Bacteria</taxon>
        <taxon>Candidatus Yanofskyibacteriota</taxon>
    </lineage>
</organism>
<name>A0A1F8F8K8_9BACT</name>
<dbReference type="PANTHER" id="PTHR43415">
    <property type="entry name" value="SPERMIDINE N(1)-ACETYLTRANSFERASE"/>
    <property type="match status" value="1"/>
</dbReference>
<protein>
    <recommendedName>
        <fullName evidence="1">N-acetyltransferase domain-containing protein</fullName>
    </recommendedName>
</protein>
<sequence length="161" mass="19538">MKPLKFSDIDYIMTWVNDPEAVKNLQHFNKKFTRKDEFEYVRKILKSKNDFVFSFFNKFREYIGQGGIHQISWENKLGRLSLIVKREHWNKGYAQEILPALVNYAFRTLKLHKIWLMHWKENKKAGHLYKKLGFKKEGILKDEYFWCGKYHDMVRMGVVNK</sequence>
<gene>
    <name evidence="2" type="ORF">A3J46_05650</name>
</gene>
<dbReference type="GO" id="GO:0016747">
    <property type="term" value="F:acyltransferase activity, transferring groups other than amino-acyl groups"/>
    <property type="evidence" value="ECO:0007669"/>
    <property type="project" value="InterPro"/>
</dbReference>
<evidence type="ECO:0000259" key="1">
    <source>
        <dbReference type="PROSITE" id="PS51186"/>
    </source>
</evidence>
<evidence type="ECO:0000313" key="3">
    <source>
        <dbReference type="Proteomes" id="UP000177167"/>
    </source>
</evidence>
<accession>A0A1F8F8K8</accession>
<feature type="domain" description="N-acetyltransferase" evidence="1">
    <location>
        <begin position="12"/>
        <end position="161"/>
    </location>
</feature>